<feature type="domain" description="DUF418" evidence="2">
    <location>
        <begin position="230"/>
        <end position="385"/>
    </location>
</feature>
<feature type="transmembrane region" description="Helical" evidence="1">
    <location>
        <begin position="347"/>
        <end position="366"/>
    </location>
</feature>
<name>A0ABV8X621_9LACT</name>
<reference evidence="4" key="1">
    <citation type="journal article" date="2019" name="Int. J. Syst. Evol. Microbiol.">
        <title>The Global Catalogue of Microorganisms (GCM) 10K type strain sequencing project: providing services to taxonomists for standard genome sequencing and annotation.</title>
        <authorList>
            <consortium name="The Broad Institute Genomics Platform"/>
            <consortium name="The Broad Institute Genome Sequencing Center for Infectious Disease"/>
            <person name="Wu L."/>
            <person name="Ma J."/>
        </authorList>
    </citation>
    <scope>NUCLEOTIDE SEQUENCE [LARGE SCALE GENOMIC DNA]</scope>
    <source>
        <strain evidence="4">CCUG 59778</strain>
    </source>
</reference>
<feature type="transmembrane region" description="Helical" evidence="1">
    <location>
        <begin position="144"/>
        <end position="164"/>
    </location>
</feature>
<accession>A0ABV8X621</accession>
<feature type="transmembrane region" description="Helical" evidence="1">
    <location>
        <begin position="61"/>
        <end position="80"/>
    </location>
</feature>
<gene>
    <name evidence="3" type="ORF">ACFOZY_03605</name>
</gene>
<dbReference type="Proteomes" id="UP001595817">
    <property type="component" value="Unassembled WGS sequence"/>
</dbReference>
<evidence type="ECO:0000259" key="2">
    <source>
        <dbReference type="Pfam" id="PF04235"/>
    </source>
</evidence>
<keyword evidence="1" id="KW-0472">Membrane</keyword>
<evidence type="ECO:0000313" key="4">
    <source>
        <dbReference type="Proteomes" id="UP001595817"/>
    </source>
</evidence>
<dbReference type="InterPro" id="IPR007349">
    <property type="entry name" value="DUF418"/>
</dbReference>
<feature type="transmembrane region" description="Helical" evidence="1">
    <location>
        <begin position="21"/>
        <end position="41"/>
    </location>
</feature>
<evidence type="ECO:0000313" key="3">
    <source>
        <dbReference type="EMBL" id="MFC4409520.1"/>
    </source>
</evidence>
<proteinExistence type="predicted"/>
<feature type="transmembrane region" description="Helical" evidence="1">
    <location>
        <begin position="286"/>
        <end position="305"/>
    </location>
</feature>
<dbReference type="RefSeq" id="WP_378152355.1">
    <property type="nucleotide sequence ID" value="NZ_JBHSEC010000003.1"/>
</dbReference>
<feature type="transmembrane region" description="Helical" evidence="1">
    <location>
        <begin position="317"/>
        <end position="335"/>
    </location>
</feature>
<dbReference type="PANTHER" id="PTHR30590">
    <property type="entry name" value="INNER MEMBRANE PROTEIN"/>
    <property type="match status" value="1"/>
</dbReference>
<keyword evidence="4" id="KW-1185">Reference proteome</keyword>
<dbReference type="PANTHER" id="PTHR30590:SF2">
    <property type="entry name" value="INNER MEMBRANE PROTEIN"/>
    <property type="match status" value="1"/>
</dbReference>
<keyword evidence="1" id="KW-1133">Transmembrane helix</keyword>
<feature type="transmembrane region" description="Helical" evidence="1">
    <location>
        <begin position="243"/>
        <end position="266"/>
    </location>
</feature>
<keyword evidence="1" id="KW-0812">Transmembrane</keyword>
<feature type="transmembrane region" description="Helical" evidence="1">
    <location>
        <begin position="92"/>
        <end position="114"/>
    </location>
</feature>
<dbReference type="Pfam" id="PF04235">
    <property type="entry name" value="DUF418"/>
    <property type="match status" value="1"/>
</dbReference>
<dbReference type="InterPro" id="IPR052529">
    <property type="entry name" value="Bact_Transport_Assoc"/>
</dbReference>
<protein>
    <submittedName>
        <fullName evidence="3">DUF418 domain-containing protein</fullName>
    </submittedName>
</protein>
<sequence length="389" mass="43466">MNLTPTPLQERVIAIDMMRGFALLGIFIANMLLFHTPFYYIDPYSWFTVPADKEAFRWIDIFVQASFYPLFSMLFGYGLAMQHRKTVERGISFTPLAVRRLSVLLLFGMFHAFFVWSGDILITYAITGFALFGLLKLSAKWLTAIAAVLFGIGQAILVGLAFFVSKIPSFDMAYVDITKIESSIAAYANGSWGEIFVQRAGDWFYANQPIILPLMILSTILPFTMIGAAAAKAKLIERTGEKLTFWIVTSIVSFGIGFALKMLPYIGGADLLTVTVQDSIGGPFVAVGYGALIALLCQIPLFRVVLRPVARAGRMSFTTYLMQSIIATLIFYSYGLGLYGKVDVATGTWLAVGIFVIQVIFAELWFMKFKYGPFEWVWRKMTYGKLPTN</sequence>
<evidence type="ECO:0000256" key="1">
    <source>
        <dbReference type="SAM" id="Phobius"/>
    </source>
</evidence>
<comment type="caution">
    <text evidence="3">The sequence shown here is derived from an EMBL/GenBank/DDBJ whole genome shotgun (WGS) entry which is preliminary data.</text>
</comment>
<organism evidence="3 4">
    <name type="scientific">Chungangia koreensis</name>
    <dbReference type="NCBI Taxonomy" id="752657"/>
    <lineage>
        <taxon>Bacteria</taxon>
        <taxon>Bacillati</taxon>
        <taxon>Bacillota</taxon>
        <taxon>Bacilli</taxon>
        <taxon>Lactobacillales</taxon>
        <taxon>Chungangia</taxon>
    </lineage>
</organism>
<feature type="transmembrane region" description="Helical" evidence="1">
    <location>
        <begin position="210"/>
        <end position="231"/>
    </location>
</feature>
<dbReference type="EMBL" id="JBHSEC010000003">
    <property type="protein sequence ID" value="MFC4409520.1"/>
    <property type="molecule type" value="Genomic_DNA"/>
</dbReference>